<dbReference type="Proteomes" id="UP000001192">
    <property type="component" value="Chromosome 1"/>
</dbReference>
<dbReference type="AlphaFoldDB" id="B2JI56"/>
<name>B2JI56_PARP8</name>
<proteinExistence type="predicted"/>
<dbReference type="HOGENOM" id="CLU_3181198_0_0_4"/>
<dbReference type="EMBL" id="CP001043">
    <property type="protein sequence ID" value="ACC72002.1"/>
    <property type="molecule type" value="Genomic_DNA"/>
</dbReference>
<organism evidence="1 2">
    <name type="scientific">Paraburkholderia phymatum (strain DSM 17167 / CIP 108236 / LMG 21445 / STM815)</name>
    <name type="common">Burkholderia phymatum</name>
    <dbReference type="NCBI Taxonomy" id="391038"/>
    <lineage>
        <taxon>Bacteria</taxon>
        <taxon>Pseudomonadati</taxon>
        <taxon>Pseudomonadota</taxon>
        <taxon>Betaproteobacteria</taxon>
        <taxon>Burkholderiales</taxon>
        <taxon>Burkholderiaceae</taxon>
        <taxon>Paraburkholderia</taxon>
    </lineage>
</organism>
<reference evidence="2" key="1">
    <citation type="journal article" date="2014" name="Stand. Genomic Sci.">
        <title>Complete genome sequence of Burkholderia phymatum STM815(T), a broad host range and efficient nitrogen-fixing symbiont of Mimosa species.</title>
        <authorList>
            <person name="Moulin L."/>
            <person name="Klonowska A."/>
            <person name="Caroline B."/>
            <person name="Booth K."/>
            <person name="Vriezen J.A."/>
            <person name="Melkonian R."/>
            <person name="James E.K."/>
            <person name="Young J.P."/>
            <person name="Bena G."/>
            <person name="Hauser L."/>
            <person name="Land M."/>
            <person name="Kyrpides N."/>
            <person name="Bruce D."/>
            <person name="Chain P."/>
            <person name="Copeland A."/>
            <person name="Pitluck S."/>
            <person name="Woyke T."/>
            <person name="Lizotte-Waniewski M."/>
            <person name="Bristow J."/>
            <person name="Riley M."/>
        </authorList>
    </citation>
    <scope>NUCLEOTIDE SEQUENCE [LARGE SCALE GENOMIC DNA]</scope>
    <source>
        <strain evidence="2">DSM 17167 / CIP 108236 / LMG 21445 / STM815</strain>
    </source>
</reference>
<dbReference type="KEGG" id="bph:Bphy_2830"/>
<evidence type="ECO:0000313" key="2">
    <source>
        <dbReference type="Proteomes" id="UP000001192"/>
    </source>
</evidence>
<dbReference type="STRING" id="391038.Bphy_2830"/>
<protein>
    <submittedName>
        <fullName evidence="1">Uncharacterized protein</fullName>
    </submittedName>
</protein>
<evidence type="ECO:0000313" key="1">
    <source>
        <dbReference type="EMBL" id="ACC72002.1"/>
    </source>
</evidence>
<keyword evidence="2" id="KW-1185">Reference proteome</keyword>
<sequence>MDASSYRQIHRIAMAGFVCRRCCSNPSSRWLTGPRLTECIMVVQSD</sequence>
<accession>B2JI56</accession>
<gene>
    <name evidence="1" type="ordered locus">Bphy_2830</name>
</gene>